<dbReference type="SMART" id="SM00774">
    <property type="entry name" value="WRKY"/>
    <property type="match status" value="1"/>
</dbReference>
<organism evidence="8">
    <name type="scientific">Absidia glauca</name>
    <name type="common">Pin mould</name>
    <dbReference type="NCBI Taxonomy" id="4829"/>
    <lineage>
        <taxon>Eukaryota</taxon>
        <taxon>Fungi</taxon>
        <taxon>Fungi incertae sedis</taxon>
        <taxon>Mucoromycota</taxon>
        <taxon>Mucoromycotina</taxon>
        <taxon>Mucoromycetes</taxon>
        <taxon>Mucorales</taxon>
        <taxon>Cunninghamellaceae</taxon>
        <taxon>Absidia</taxon>
    </lineage>
</organism>
<evidence type="ECO:0000256" key="1">
    <source>
        <dbReference type="ARBA" id="ARBA00004123"/>
    </source>
</evidence>
<evidence type="ECO:0000256" key="2">
    <source>
        <dbReference type="ARBA" id="ARBA00023015"/>
    </source>
</evidence>
<dbReference type="GO" id="GO:0003700">
    <property type="term" value="F:DNA-binding transcription factor activity"/>
    <property type="evidence" value="ECO:0007669"/>
    <property type="project" value="InterPro"/>
</dbReference>
<evidence type="ECO:0000259" key="7">
    <source>
        <dbReference type="PROSITE" id="PS50811"/>
    </source>
</evidence>
<dbReference type="GO" id="GO:0005634">
    <property type="term" value="C:nucleus"/>
    <property type="evidence" value="ECO:0007669"/>
    <property type="project" value="UniProtKB-SubCell"/>
</dbReference>
<evidence type="ECO:0000256" key="3">
    <source>
        <dbReference type="ARBA" id="ARBA00023125"/>
    </source>
</evidence>
<evidence type="ECO:0000313" key="8">
    <source>
        <dbReference type="EMBL" id="SAM06481.1"/>
    </source>
</evidence>
<dbReference type="InParanoid" id="A0A163K9Z7"/>
<evidence type="ECO:0000256" key="6">
    <source>
        <dbReference type="SAM" id="MobiDB-lite"/>
    </source>
</evidence>
<feature type="compositionally biased region" description="Polar residues" evidence="6">
    <location>
        <begin position="1"/>
        <end position="11"/>
    </location>
</feature>
<comment type="subcellular location">
    <subcellularLocation>
        <location evidence="1">Nucleus</location>
    </subcellularLocation>
</comment>
<accession>A0A163K9Z7</accession>
<dbReference type="EMBL" id="LT554591">
    <property type="protein sequence ID" value="SAM06481.1"/>
    <property type="molecule type" value="Genomic_DNA"/>
</dbReference>
<dbReference type="PROSITE" id="PS50811">
    <property type="entry name" value="WRKY"/>
    <property type="match status" value="1"/>
</dbReference>
<feature type="compositionally biased region" description="Low complexity" evidence="6">
    <location>
        <begin position="95"/>
        <end position="115"/>
    </location>
</feature>
<proteinExistence type="predicted"/>
<dbReference type="SUPFAM" id="SSF118290">
    <property type="entry name" value="WRKY DNA-binding domain"/>
    <property type="match status" value="1"/>
</dbReference>
<keyword evidence="2" id="KW-0805">Transcription regulation</keyword>
<keyword evidence="5" id="KW-0539">Nucleus</keyword>
<dbReference type="InterPro" id="IPR036576">
    <property type="entry name" value="WRKY_dom_sf"/>
</dbReference>
<dbReference type="GO" id="GO:0043565">
    <property type="term" value="F:sequence-specific DNA binding"/>
    <property type="evidence" value="ECO:0007669"/>
    <property type="project" value="InterPro"/>
</dbReference>
<feature type="compositionally biased region" description="Polar residues" evidence="6">
    <location>
        <begin position="141"/>
        <end position="159"/>
    </location>
</feature>
<dbReference type="InterPro" id="IPR003657">
    <property type="entry name" value="WRKY_dom"/>
</dbReference>
<feature type="region of interest" description="Disordered" evidence="6">
    <location>
        <begin position="1"/>
        <end position="31"/>
    </location>
</feature>
<sequence length="328" mass="37375">MSESTCAIATYSSRQSEEHHQQSSPHLSESSTVPLYELQNVIQQYQAHPELLKLILTSKVEEDKRRAEEAKLRTKELDYYLKYDSPPPPPPPSSSSPVQEPAQALLLPPIQQQEPSKQQRKMSIPSRIMIQSKDRNAPYTKPTTNQQQRPDSPLSPSRKNSFDDHQQRRHSAATAMLAMGRSVSPCALPTSPSSPDQAHYPPSDEEMDVSSISFSATHAYPSPVMEPFEEQDPTNTNSKPRRRREMQAITKIVETRDFPYMDQYFWRNNGNTTQKKTGCRSIYYKCSNSNKGCQVNKTVTAKQNGEYLIKYRGTHLPECGMVERIRDL</sequence>
<dbReference type="AlphaFoldDB" id="A0A163K9Z7"/>
<evidence type="ECO:0000256" key="4">
    <source>
        <dbReference type="ARBA" id="ARBA00023163"/>
    </source>
</evidence>
<feature type="compositionally biased region" description="Pro residues" evidence="6">
    <location>
        <begin position="85"/>
        <end position="94"/>
    </location>
</feature>
<keyword evidence="9" id="KW-1185">Reference proteome</keyword>
<gene>
    <name evidence="8" type="primary">ABSGL_12370.1 scaffold 12745</name>
</gene>
<dbReference type="Proteomes" id="UP000078561">
    <property type="component" value="Unassembled WGS sequence"/>
</dbReference>
<protein>
    <recommendedName>
        <fullName evidence="7">WRKY domain-containing protein</fullName>
    </recommendedName>
</protein>
<evidence type="ECO:0000256" key="5">
    <source>
        <dbReference type="ARBA" id="ARBA00023242"/>
    </source>
</evidence>
<name>A0A163K9Z7_ABSGL</name>
<dbReference type="Gene3D" id="2.20.25.80">
    <property type="entry name" value="WRKY domain"/>
    <property type="match status" value="1"/>
</dbReference>
<dbReference type="Pfam" id="PF03106">
    <property type="entry name" value="WRKY"/>
    <property type="match status" value="1"/>
</dbReference>
<feature type="region of interest" description="Disordered" evidence="6">
    <location>
        <begin position="80"/>
        <end position="171"/>
    </location>
</feature>
<keyword evidence="3" id="KW-0238">DNA-binding</keyword>
<evidence type="ECO:0000313" key="9">
    <source>
        <dbReference type="Proteomes" id="UP000078561"/>
    </source>
</evidence>
<feature type="domain" description="WRKY" evidence="7">
    <location>
        <begin position="262"/>
        <end position="299"/>
    </location>
</feature>
<feature type="region of interest" description="Disordered" evidence="6">
    <location>
        <begin position="183"/>
        <end position="207"/>
    </location>
</feature>
<feature type="compositionally biased region" description="Low complexity" evidence="6">
    <location>
        <begin position="22"/>
        <end position="31"/>
    </location>
</feature>
<dbReference type="OrthoDB" id="2362414at2759"/>
<reference evidence="8" key="1">
    <citation type="submission" date="2016-04" db="EMBL/GenBank/DDBJ databases">
        <authorList>
            <person name="Evans L.H."/>
            <person name="Alamgir A."/>
            <person name="Owens N."/>
            <person name="Weber N.D."/>
            <person name="Virtaneva K."/>
            <person name="Barbian K."/>
            <person name="Babar A."/>
            <person name="Rosenke K."/>
        </authorList>
    </citation>
    <scope>NUCLEOTIDE SEQUENCE [LARGE SCALE GENOMIC DNA]</scope>
    <source>
        <strain evidence="8">CBS 101.48</strain>
    </source>
</reference>
<feature type="region of interest" description="Disordered" evidence="6">
    <location>
        <begin position="223"/>
        <end position="243"/>
    </location>
</feature>
<dbReference type="OMA" id="VETREFP"/>
<keyword evidence="4" id="KW-0804">Transcription</keyword>